<gene>
    <name evidence="1" type="ORF">PVAG01_00656</name>
</gene>
<accession>A0ABR4PVG4</accession>
<reference evidence="1 2" key="1">
    <citation type="submission" date="2024-06" db="EMBL/GenBank/DDBJ databases">
        <title>Complete genome of Phlyctema vagabunda strain 19-DSS-EL-015.</title>
        <authorList>
            <person name="Fiorenzani C."/>
        </authorList>
    </citation>
    <scope>NUCLEOTIDE SEQUENCE [LARGE SCALE GENOMIC DNA]</scope>
    <source>
        <strain evidence="1 2">19-DSS-EL-015</strain>
    </source>
</reference>
<dbReference type="EMBL" id="JBFCZG010000001">
    <property type="protein sequence ID" value="KAL3427147.1"/>
    <property type="molecule type" value="Genomic_DNA"/>
</dbReference>
<organism evidence="1 2">
    <name type="scientific">Phlyctema vagabunda</name>
    <dbReference type="NCBI Taxonomy" id="108571"/>
    <lineage>
        <taxon>Eukaryota</taxon>
        <taxon>Fungi</taxon>
        <taxon>Dikarya</taxon>
        <taxon>Ascomycota</taxon>
        <taxon>Pezizomycotina</taxon>
        <taxon>Leotiomycetes</taxon>
        <taxon>Helotiales</taxon>
        <taxon>Dermateaceae</taxon>
        <taxon>Phlyctema</taxon>
    </lineage>
</organism>
<sequence>MLSELKASLFAVKRVAVNASKTPVHLVVPNDDEVVGAVNLKDIIVYGTSSEREEPARIIDFDRIVPRPGPARSAARHRSESFCLFFNGVKDHRLRLLEQLRGTGGIYQVEGHAPHPFGPVARLHSVILGPEAPDVQTEKVTLEEMDRRVRF</sequence>
<dbReference type="Proteomes" id="UP001629113">
    <property type="component" value="Unassembled WGS sequence"/>
</dbReference>
<evidence type="ECO:0000313" key="2">
    <source>
        <dbReference type="Proteomes" id="UP001629113"/>
    </source>
</evidence>
<proteinExistence type="predicted"/>
<name>A0ABR4PVG4_9HELO</name>
<evidence type="ECO:0008006" key="3">
    <source>
        <dbReference type="Google" id="ProtNLM"/>
    </source>
</evidence>
<keyword evidence="2" id="KW-1185">Reference proteome</keyword>
<comment type="caution">
    <text evidence="1">The sequence shown here is derived from an EMBL/GenBank/DDBJ whole genome shotgun (WGS) entry which is preliminary data.</text>
</comment>
<evidence type="ECO:0000313" key="1">
    <source>
        <dbReference type="EMBL" id="KAL3427147.1"/>
    </source>
</evidence>
<protein>
    <recommendedName>
        <fullName evidence="3">CBS domain-containing protein</fullName>
    </recommendedName>
</protein>